<reference evidence="2 3" key="1">
    <citation type="submission" date="2020-08" db="EMBL/GenBank/DDBJ databases">
        <title>Genomic Encyclopedia of Type Strains, Phase IV (KMG-IV): sequencing the most valuable type-strain genomes for metagenomic binning, comparative biology and taxonomic classification.</title>
        <authorList>
            <person name="Goeker M."/>
        </authorList>
    </citation>
    <scope>NUCLEOTIDE SEQUENCE [LARGE SCALE GENOMIC DNA]</scope>
    <source>
        <strain evidence="2 3">DSM 7050</strain>
    </source>
</reference>
<gene>
    <name evidence="2" type="ORF">GGQ99_004700</name>
</gene>
<protein>
    <submittedName>
        <fullName evidence="2">Pyruvate dehydrogenase E2 component (Dihydrolipoamide acetyltransferase)</fullName>
        <ecNumber evidence="2">2.3.1.12</ecNumber>
    </submittedName>
</protein>
<dbReference type="EMBL" id="JACHOT010000009">
    <property type="protein sequence ID" value="MBB4652916.1"/>
    <property type="molecule type" value="Genomic_DNA"/>
</dbReference>
<keyword evidence="2" id="KW-0012">Acyltransferase</keyword>
<dbReference type="SUPFAM" id="SSF53474">
    <property type="entry name" value="alpha/beta-Hydrolases"/>
    <property type="match status" value="1"/>
</dbReference>
<comment type="caution">
    <text evidence="2">The sequence shown here is derived from an EMBL/GenBank/DDBJ whole genome shotgun (WGS) entry which is preliminary data.</text>
</comment>
<dbReference type="PANTHER" id="PTHR43689:SF8">
    <property type="entry name" value="ALPHA_BETA-HYDROLASES SUPERFAMILY PROTEIN"/>
    <property type="match status" value="1"/>
</dbReference>
<keyword evidence="2" id="KW-0808">Transferase</keyword>
<dbReference type="GO" id="GO:0004742">
    <property type="term" value="F:dihydrolipoyllysine-residue acetyltransferase activity"/>
    <property type="evidence" value="ECO:0007669"/>
    <property type="project" value="UniProtKB-EC"/>
</dbReference>
<name>A0ABR6L7X8_9HYPH</name>
<evidence type="ECO:0000259" key="1">
    <source>
        <dbReference type="Pfam" id="PF12697"/>
    </source>
</evidence>
<dbReference type="Gene3D" id="3.40.50.1820">
    <property type="entry name" value="alpha/beta hydrolase"/>
    <property type="match status" value="1"/>
</dbReference>
<proteinExistence type="predicted"/>
<dbReference type="EC" id="2.3.1.12" evidence="2"/>
<dbReference type="PANTHER" id="PTHR43689">
    <property type="entry name" value="HYDROLASE"/>
    <property type="match status" value="1"/>
</dbReference>
<dbReference type="Proteomes" id="UP000539538">
    <property type="component" value="Unassembled WGS sequence"/>
</dbReference>
<accession>A0ABR6L7X8</accession>
<dbReference type="RefSeq" id="WP_183264333.1">
    <property type="nucleotide sequence ID" value="NZ_BAAAVZ010000026.1"/>
</dbReference>
<keyword evidence="3" id="KW-1185">Reference proteome</keyword>
<evidence type="ECO:0000313" key="2">
    <source>
        <dbReference type="EMBL" id="MBB4652916.1"/>
    </source>
</evidence>
<sequence length="266" mass="28242">MNYSIHAAVRGNGTNVVVLLHGFGGCCDIWEDVVDTLGDAFRTIAYDLPGHGRSLDYPKAGSAKVAAKAVLSDLAARGIACAHFVGHSMGGAVATLAALLDPARVASLTLLAPGGYGPEINAPLLRRYAAAACADEIRACLAEMSSPDSTVPDAAIRNLTEMRARPGQTEKLVAFAEAMTADGRQGVIPRQDLASLAMPVMVVWGTDDAVLPYSHADDLPPGFLVHHVLEIGHMLPEETPGLVADIVRRMSRRRQRRQPTFTDNKA</sequence>
<feature type="domain" description="AB hydrolase-1" evidence="1">
    <location>
        <begin position="17"/>
        <end position="245"/>
    </location>
</feature>
<dbReference type="InterPro" id="IPR029058">
    <property type="entry name" value="AB_hydrolase_fold"/>
</dbReference>
<dbReference type="PRINTS" id="PR00111">
    <property type="entry name" value="ABHYDROLASE"/>
</dbReference>
<dbReference type="InterPro" id="IPR000073">
    <property type="entry name" value="AB_hydrolase_1"/>
</dbReference>
<keyword evidence="2" id="KW-0670">Pyruvate</keyword>
<organism evidence="2 3">
    <name type="scientific">Aminobacter niigataensis</name>
    <dbReference type="NCBI Taxonomy" id="83265"/>
    <lineage>
        <taxon>Bacteria</taxon>
        <taxon>Pseudomonadati</taxon>
        <taxon>Pseudomonadota</taxon>
        <taxon>Alphaproteobacteria</taxon>
        <taxon>Hyphomicrobiales</taxon>
        <taxon>Phyllobacteriaceae</taxon>
        <taxon>Aminobacter</taxon>
    </lineage>
</organism>
<evidence type="ECO:0000313" key="3">
    <source>
        <dbReference type="Proteomes" id="UP000539538"/>
    </source>
</evidence>
<dbReference type="Pfam" id="PF12697">
    <property type="entry name" value="Abhydrolase_6"/>
    <property type="match status" value="1"/>
</dbReference>